<proteinExistence type="predicted"/>
<dbReference type="Gene3D" id="3.50.50.60">
    <property type="entry name" value="FAD/NAD(P)-binding domain"/>
    <property type="match status" value="1"/>
</dbReference>
<organism evidence="1 2">
    <name type="scientific">Lottia gigantea</name>
    <name type="common">Giant owl limpet</name>
    <dbReference type="NCBI Taxonomy" id="225164"/>
    <lineage>
        <taxon>Eukaryota</taxon>
        <taxon>Metazoa</taxon>
        <taxon>Spiralia</taxon>
        <taxon>Lophotrochozoa</taxon>
        <taxon>Mollusca</taxon>
        <taxon>Gastropoda</taxon>
        <taxon>Patellogastropoda</taxon>
        <taxon>Lottioidea</taxon>
        <taxon>Lottiidae</taxon>
        <taxon>Lottia</taxon>
    </lineage>
</organism>
<dbReference type="InterPro" id="IPR036188">
    <property type="entry name" value="FAD/NAD-bd_sf"/>
</dbReference>
<evidence type="ECO:0008006" key="3">
    <source>
        <dbReference type="Google" id="ProtNLM"/>
    </source>
</evidence>
<dbReference type="HOGENOM" id="CLU_019308_2_0_1"/>
<name>V3ZGJ3_LOTGI</name>
<dbReference type="InterPro" id="IPR029731">
    <property type="entry name" value="OSGIN1/2"/>
</dbReference>
<dbReference type="EMBL" id="KB202444">
    <property type="protein sequence ID" value="ESO90328.1"/>
    <property type="molecule type" value="Genomic_DNA"/>
</dbReference>
<evidence type="ECO:0000313" key="2">
    <source>
        <dbReference type="Proteomes" id="UP000030746"/>
    </source>
</evidence>
<dbReference type="AlphaFoldDB" id="V3ZGJ3"/>
<dbReference type="STRING" id="225164.V3ZGJ3"/>
<dbReference type="PANTHER" id="PTHR15192">
    <property type="entry name" value="PROTEIN CBG05349"/>
    <property type="match status" value="1"/>
</dbReference>
<sequence>MHLIIPGNGPSAISLSFLLSGNRPYYNGIPHSNEILTKKLAELKNGLSIVEQDLEYLSEGLDGRSSNPVALLFDALLHPDADLGADNPSLLTWQKDDNHVIPHVVLGKSIPGGSWQRMDGSMQTLSLNTWMELPSAPFREWLAKKKRTTSMNNRATIADVKNYYLDFVNDRKLSPYFYDHHTVTSVQKVFQLRSHVDGESGEVVPCCKNVKQNHSYLWEVRGYHYKPSDHDDVNGNIVREEFCFVAPNVVLANGTYDIPNKLGVEGETLPNVVHSLADLEKVLKIENLHPSSDPILVVGAGLSAADSILMSMGKGIPVIHSFRCPPNDSSLIFRKLPSKMYPEYRNIHSLMKGTEESELYKPYGNHKVVEIKENKAFIQALDSGAITSLCVSFIVVMIGSRSDLSFLPQEGKCLGLVPKWPIDSKHNPIDINTLSYESNHEPGLYAMGPLVGDNFVRFGIGGALGITSHMLARQKERSEPQLATE</sequence>
<dbReference type="KEGG" id="lgi:LOTGIDRAFT_123540"/>
<gene>
    <name evidence="1" type="ORF">LOTGIDRAFT_123540</name>
</gene>
<dbReference type="CTD" id="20232257"/>
<reference evidence="1 2" key="1">
    <citation type="journal article" date="2013" name="Nature">
        <title>Insights into bilaterian evolution from three spiralian genomes.</title>
        <authorList>
            <person name="Simakov O."/>
            <person name="Marletaz F."/>
            <person name="Cho S.J."/>
            <person name="Edsinger-Gonzales E."/>
            <person name="Havlak P."/>
            <person name="Hellsten U."/>
            <person name="Kuo D.H."/>
            <person name="Larsson T."/>
            <person name="Lv J."/>
            <person name="Arendt D."/>
            <person name="Savage R."/>
            <person name="Osoegawa K."/>
            <person name="de Jong P."/>
            <person name="Grimwood J."/>
            <person name="Chapman J.A."/>
            <person name="Shapiro H."/>
            <person name="Aerts A."/>
            <person name="Otillar R.P."/>
            <person name="Terry A.Y."/>
            <person name="Boore J.L."/>
            <person name="Grigoriev I.V."/>
            <person name="Lindberg D.R."/>
            <person name="Seaver E.C."/>
            <person name="Weisblat D.A."/>
            <person name="Putnam N.H."/>
            <person name="Rokhsar D.S."/>
        </authorList>
    </citation>
    <scope>NUCLEOTIDE SEQUENCE [LARGE SCALE GENOMIC DNA]</scope>
</reference>
<dbReference type="SUPFAM" id="SSF51905">
    <property type="entry name" value="FAD/NAD(P)-binding domain"/>
    <property type="match status" value="2"/>
</dbReference>
<accession>V3ZGJ3</accession>
<protein>
    <recommendedName>
        <fullName evidence="3">FAD/NAD(P)-binding domain-containing protein</fullName>
    </recommendedName>
</protein>
<dbReference type="Proteomes" id="UP000030746">
    <property type="component" value="Unassembled WGS sequence"/>
</dbReference>
<dbReference type="PANTHER" id="PTHR15192:SF8">
    <property type="entry name" value="FAD_NAD(P)-BINDING DOMAIN-CONTAINING PROTEIN"/>
    <property type="match status" value="1"/>
</dbReference>
<dbReference type="Pfam" id="PF13738">
    <property type="entry name" value="Pyr_redox_3"/>
    <property type="match status" value="1"/>
</dbReference>
<dbReference type="OrthoDB" id="412005at2759"/>
<dbReference type="RefSeq" id="XP_009059000.1">
    <property type="nucleotide sequence ID" value="XM_009060752.1"/>
</dbReference>
<dbReference type="OMA" id="MDLHDKE"/>
<keyword evidence="2" id="KW-1185">Reference proteome</keyword>
<evidence type="ECO:0000313" key="1">
    <source>
        <dbReference type="EMBL" id="ESO90328.1"/>
    </source>
</evidence>
<dbReference type="GeneID" id="20232257"/>